<organism evidence="2 4">
    <name type="scientific">Toxocara canis</name>
    <name type="common">Canine roundworm</name>
    <dbReference type="NCBI Taxonomy" id="6265"/>
    <lineage>
        <taxon>Eukaryota</taxon>
        <taxon>Metazoa</taxon>
        <taxon>Ecdysozoa</taxon>
        <taxon>Nematoda</taxon>
        <taxon>Chromadorea</taxon>
        <taxon>Rhabditida</taxon>
        <taxon>Spirurina</taxon>
        <taxon>Ascaridomorpha</taxon>
        <taxon>Ascaridoidea</taxon>
        <taxon>Toxocaridae</taxon>
        <taxon>Toxocara</taxon>
    </lineage>
</organism>
<proteinExistence type="predicted"/>
<evidence type="ECO:0000313" key="2">
    <source>
        <dbReference type="EMBL" id="KHN84644.1"/>
    </source>
</evidence>
<dbReference type="Proteomes" id="UP000031036">
    <property type="component" value="Unassembled WGS sequence"/>
</dbReference>
<protein>
    <submittedName>
        <fullName evidence="2">Uncharacterized protein</fullName>
    </submittedName>
</protein>
<gene>
    <name evidence="2" type="ORF">Tcan_11429</name>
    <name evidence="3" type="ORF">TCNE_LOCUS17691</name>
</gene>
<dbReference type="EMBL" id="JPKZ01000906">
    <property type="protein sequence ID" value="KHN84644.1"/>
    <property type="molecule type" value="Genomic_DNA"/>
</dbReference>
<accession>A0A0B2VTF1</accession>
<feature type="chain" id="PRO_5010412517" evidence="1">
    <location>
        <begin position="18"/>
        <end position="149"/>
    </location>
</feature>
<sequence>MQYLLLVLFASALLSLATPNERTTRQMRKTRLAANYHVMVPDFFQLFKLAIGAPEKEKSLMSSKTTTSPGITQITTFTTPVTWSALSQPIAASLSRKTSAIRKALRRHRHRTHHHVQQHKVVDPSLKAHVLLNAAINSAADWSRLGWSW</sequence>
<dbReference type="EMBL" id="UYWY01024691">
    <property type="protein sequence ID" value="VDM49012.1"/>
    <property type="molecule type" value="Genomic_DNA"/>
</dbReference>
<evidence type="ECO:0000313" key="4">
    <source>
        <dbReference type="Proteomes" id="UP000031036"/>
    </source>
</evidence>
<reference evidence="2 4" key="1">
    <citation type="submission" date="2014-11" db="EMBL/GenBank/DDBJ databases">
        <title>Genetic blueprint of the zoonotic pathogen Toxocara canis.</title>
        <authorList>
            <person name="Zhu X.-Q."/>
            <person name="Korhonen P.K."/>
            <person name="Cai H."/>
            <person name="Young N.D."/>
            <person name="Nejsum P."/>
            <person name="von Samson-Himmelstjerna G."/>
            <person name="Boag P.R."/>
            <person name="Tan P."/>
            <person name="Li Q."/>
            <person name="Min J."/>
            <person name="Yang Y."/>
            <person name="Wang X."/>
            <person name="Fang X."/>
            <person name="Hall R.S."/>
            <person name="Hofmann A."/>
            <person name="Sternberg P.W."/>
            <person name="Jex A.R."/>
            <person name="Gasser R.B."/>
        </authorList>
    </citation>
    <scope>NUCLEOTIDE SEQUENCE [LARGE SCALE GENOMIC DNA]</scope>
    <source>
        <strain evidence="2">PN_DK_2014</strain>
    </source>
</reference>
<feature type="signal peptide" evidence="1">
    <location>
        <begin position="1"/>
        <end position="17"/>
    </location>
</feature>
<evidence type="ECO:0000313" key="3">
    <source>
        <dbReference type="EMBL" id="VDM49012.1"/>
    </source>
</evidence>
<dbReference type="AlphaFoldDB" id="A0A0B2VTF1"/>
<evidence type="ECO:0000256" key="1">
    <source>
        <dbReference type="SAM" id="SignalP"/>
    </source>
</evidence>
<name>A0A0B2VTF1_TOXCA</name>
<keyword evidence="1" id="KW-0732">Signal</keyword>
<reference evidence="3" key="2">
    <citation type="submission" date="2018-11" db="EMBL/GenBank/DDBJ databases">
        <authorList>
            <consortium name="Pathogen Informatics"/>
        </authorList>
    </citation>
    <scope>NUCLEOTIDE SEQUENCE [LARGE SCALE GENOMIC DNA]</scope>
</reference>
<keyword evidence="4" id="KW-1185">Reference proteome</keyword>